<feature type="compositionally biased region" description="Acidic residues" evidence="1">
    <location>
        <begin position="53"/>
        <end position="69"/>
    </location>
</feature>
<proteinExistence type="predicted"/>
<sequence length="370" mass="42626">MCNGMRLLYDDDTVRECVNVCKPYGKIELYIDHSFTDDLTVKDKGKKPLVEEEHSEDMEENDDSEDGDFEYNGSESEGSDSGNSFVVDSDEELRENQNKSKKFRDEMRTAMATPTAFNEEEYESDDLRSIDSSSEDENTKRIRKNPQWRVKEIIETIRNEMEVDVPWIKIMRVKKSALDGVAEELTRHYSRVRDFAHEVLKSNPHNTVKICGTRLNDGDVNRFKRLYLCFAALKNGWKSGCRPLLGLDGCFLKSVCGGQLLSAVGRDGNNCMYPVCFAVVESENTDSWRWFIELMKNDLDLDDGIGLTLISDQQKVLAAYLLYLLQFPFSHTQLFNFILVQGLENAVKEILPKAEHRFCTRHIYSNLRKK</sequence>
<gene>
    <name evidence="3" type="ORF">DCAR_0726931</name>
</gene>
<dbReference type="EMBL" id="CP093349">
    <property type="protein sequence ID" value="WOH07501.1"/>
    <property type="molecule type" value="Genomic_DNA"/>
</dbReference>
<dbReference type="PANTHER" id="PTHR31973:SF187">
    <property type="entry name" value="MUTATOR TRANSPOSASE MUDRA PROTEIN"/>
    <property type="match status" value="1"/>
</dbReference>
<feature type="domain" description="MULE transposase" evidence="2">
    <location>
        <begin position="245"/>
        <end position="320"/>
    </location>
</feature>
<dbReference type="AlphaFoldDB" id="A0AAF0XJC8"/>
<organism evidence="3 4">
    <name type="scientific">Daucus carota subsp. sativus</name>
    <name type="common">Carrot</name>
    <dbReference type="NCBI Taxonomy" id="79200"/>
    <lineage>
        <taxon>Eukaryota</taxon>
        <taxon>Viridiplantae</taxon>
        <taxon>Streptophyta</taxon>
        <taxon>Embryophyta</taxon>
        <taxon>Tracheophyta</taxon>
        <taxon>Spermatophyta</taxon>
        <taxon>Magnoliopsida</taxon>
        <taxon>eudicotyledons</taxon>
        <taxon>Gunneridae</taxon>
        <taxon>Pentapetalae</taxon>
        <taxon>asterids</taxon>
        <taxon>campanulids</taxon>
        <taxon>Apiales</taxon>
        <taxon>Apiaceae</taxon>
        <taxon>Apioideae</taxon>
        <taxon>Scandiceae</taxon>
        <taxon>Daucinae</taxon>
        <taxon>Daucus</taxon>
        <taxon>Daucus sect. Daucus</taxon>
    </lineage>
</organism>
<evidence type="ECO:0000259" key="2">
    <source>
        <dbReference type="Pfam" id="PF10551"/>
    </source>
</evidence>
<evidence type="ECO:0000313" key="3">
    <source>
        <dbReference type="EMBL" id="WOH07501.1"/>
    </source>
</evidence>
<keyword evidence="4" id="KW-1185">Reference proteome</keyword>
<dbReference type="InterPro" id="IPR018289">
    <property type="entry name" value="MULE_transposase_dom"/>
</dbReference>
<evidence type="ECO:0000313" key="4">
    <source>
        <dbReference type="Proteomes" id="UP000077755"/>
    </source>
</evidence>
<dbReference type="Pfam" id="PF10551">
    <property type="entry name" value="MULE"/>
    <property type="match status" value="1"/>
</dbReference>
<feature type="compositionally biased region" description="Low complexity" evidence="1">
    <location>
        <begin position="72"/>
        <end position="84"/>
    </location>
</feature>
<dbReference type="PANTHER" id="PTHR31973">
    <property type="entry name" value="POLYPROTEIN, PUTATIVE-RELATED"/>
    <property type="match status" value="1"/>
</dbReference>
<feature type="compositionally biased region" description="Basic and acidic residues" evidence="1">
    <location>
        <begin position="94"/>
        <end position="108"/>
    </location>
</feature>
<evidence type="ECO:0000256" key="1">
    <source>
        <dbReference type="SAM" id="MobiDB-lite"/>
    </source>
</evidence>
<name>A0AAF0XJC8_DAUCS</name>
<dbReference type="Proteomes" id="UP000077755">
    <property type="component" value="Chromosome 7"/>
</dbReference>
<feature type="region of interest" description="Disordered" evidence="1">
    <location>
        <begin position="46"/>
        <end position="138"/>
    </location>
</feature>
<accession>A0AAF0XJC8</accession>
<reference evidence="3" key="1">
    <citation type="journal article" date="2016" name="Nat. Genet.">
        <title>A high-quality carrot genome assembly provides new insights into carotenoid accumulation and asterid genome evolution.</title>
        <authorList>
            <person name="Iorizzo M."/>
            <person name="Ellison S."/>
            <person name="Senalik D."/>
            <person name="Zeng P."/>
            <person name="Satapoomin P."/>
            <person name="Huang J."/>
            <person name="Bowman M."/>
            <person name="Iovene M."/>
            <person name="Sanseverino W."/>
            <person name="Cavagnaro P."/>
            <person name="Yildiz M."/>
            <person name="Macko-Podgorni A."/>
            <person name="Moranska E."/>
            <person name="Grzebelus E."/>
            <person name="Grzebelus D."/>
            <person name="Ashrafi H."/>
            <person name="Zheng Z."/>
            <person name="Cheng S."/>
            <person name="Spooner D."/>
            <person name="Van Deynze A."/>
            <person name="Simon P."/>
        </authorList>
    </citation>
    <scope>NUCLEOTIDE SEQUENCE</scope>
    <source>
        <tissue evidence="3">Leaf</tissue>
    </source>
</reference>
<reference evidence="3" key="2">
    <citation type="submission" date="2022-03" db="EMBL/GenBank/DDBJ databases">
        <title>Draft title - Genomic analysis of global carrot germplasm unveils the trajectory of domestication and the origin of high carotenoid orange carrot.</title>
        <authorList>
            <person name="Iorizzo M."/>
            <person name="Ellison S."/>
            <person name="Senalik D."/>
            <person name="Macko-Podgorni A."/>
            <person name="Grzebelus D."/>
            <person name="Bostan H."/>
            <person name="Rolling W."/>
            <person name="Curaba J."/>
            <person name="Simon P."/>
        </authorList>
    </citation>
    <scope>NUCLEOTIDE SEQUENCE</scope>
    <source>
        <tissue evidence="3">Leaf</tissue>
    </source>
</reference>
<protein>
    <recommendedName>
        <fullName evidence="2">MULE transposase domain-containing protein</fullName>
    </recommendedName>
</protein>